<dbReference type="Proteomes" id="UP000626109">
    <property type="component" value="Unassembled WGS sequence"/>
</dbReference>
<name>A0A813G1J5_POLGL</name>
<sequence>MAGGCRLGQLFHQYVQQTRAQNSFSLAISKRLTFLGSSESIKKGSWQFPLHQSDCHAFAVAQEGQTVHGGVIATVVEDASTMHIIANDTRGRKAVTTDLSLTYLGIGKVGRTLQIETTVLKVGGVLAVAEAQVTDISTGKLIAVGRHSMMFVGEDDSAMKFSQSMNSVFDV</sequence>
<evidence type="ECO:0000313" key="4">
    <source>
        <dbReference type="EMBL" id="CAE8616727.1"/>
    </source>
</evidence>
<dbReference type="NCBIfam" id="TIGR00369">
    <property type="entry name" value="unchar_dom_1"/>
    <property type="match status" value="1"/>
</dbReference>
<proteinExistence type="inferred from homology"/>
<evidence type="ECO:0000259" key="3">
    <source>
        <dbReference type="Pfam" id="PF03061"/>
    </source>
</evidence>
<evidence type="ECO:0000256" key="2">
    <source>
        <dbReference type="ARBA" id="ARBA00022801"/>
    </source>
</evidence>
<feature type="domain" description="Thioesterase" evidence="3">
    <location>
        <begin position="65"/>
        <end position="139"/>
    </location>
</feature>
<evidence type="ECO:0000313" key="5">
    <source>
        <dbReference type="EMBL" id="CAE8682836.1"/>
    </source>
</evidence>
<dbReference type="OrthoDB" id="46529at2759"/>
<evidence type="ECO:0000313" key="6">
    <source>
        <dbReference type="Proteomes" id="UP000654075"/>
    </source>
</evidence>
<dbReference type="PANTHER" id="PTHR21660:SF1">
    <property type="entry name" value="ACYL-COENZYME A THIOESTERASE 13"/>
    <property type="match status" value="1"/>
</dbReference>
<dbReference type="InterPro" id="IPR039298">
    <property type="entry name" value="ACOT13"/>
</dbReference>
<dbReference type="InterPro" id="IPR003736">
    <property type="entry name" value="PAAI_dom"/>
</dbReference>
<dbReference type="GO" id="GO:0047617">
    <property type="term" value="F:fatty acyl-CoA hydrolase activity"/>
    <property type="evidence" value="ECO:0007669"/>
    <property type="project" value="InterPro"/>
</dbReference>
<gene>
    <name evidence="4" type="ORF">PGLA1383_LOCUS34398</name>
    <name evidence="5" type="ORF">PGLA2088_LOCUS23141</name>
</gene>
<accession>A0A813G1J5</accession>
<dbReference type="PANTHER" id="PTHR21660">
    <property type="entry name" value="THIOESTERASE SUPERFAMILY MEMBER-RELATED"/>
    <property type="match status" value="1"/>
</dbReference>
<keyword evidence="2" id="KW-0378">Hydrolase</keyword>
<evidence type="ECO:0000256" key="1">
    <source>
        <dbReference type="ARBA" id="ARBA00008324"/>
    </source>
</evidence>
<dbReference type="SUPFAM" id="SSF54637">
    <property type="entry name" value="Thioesterase/thiol ester dehydrase-isomerase"/>
    <property type="match status" value="1"/>
</dbReference>
<dbReference type="Gene3D" id="3.10.129.10">
    <property type="entry name" value="Hotdog Thioesterase"/>
    <property type="match status" value="1"/>
</dbReference>
<dbReference type="EMBL" id="CAJNNW010026120">
    <property type="protein sequence ID" value="CAE8682836.1"/>
    <property type="molecule type" value="Genomic_DNA"/>
</dbReference>
<dbReference type="Proteomes" id="UP000654075">
    <property type="component" value="Unassembled WGS sequence"/>
</dbReference>
<dbReference type="EMBL" id="CAJNNV010025946">
    <property type="protein sequence ID" value="CAE8616727.1"/>
    <property type="molecule type" value="Genomic_DNA"/>
</dbReference>
<dbReference type="InterPro" id="IPR006683">
    <property type="entry name" value="Thioestr_dom"/>
</dbReference>
<dbReference type="CDD" id="cd03443">
    <property type="entry name" value="PaaI_thioesterase"/>
    <property type="match status" value="1"/>
</dbReference>
<organism evidence="4 6">
    <name type="scientific">Polarella glacialis</name>
    <name type="common">Dinoflagellate</name>
    <dbReference type="NCBI Taxonomy" id="89957"/>
    <lineage>
        <taxon>Eukaryota</taxon>
        <taxon>Sar</taxon>
        <taxon>Alveolata</taxon>
        <taxon>Dinophyceae</taxon>
        <taxon>Suessiales</taxon>
        <taxon>Suessiaceae</taxon>
        <taxon>Polarella</taxon>
    </lineage>
</organism>
<comment type="similarity">
    <text evidence="1">Belongs to the thioesterase PaaI family.</text>
</comment>
<keyword evidence="6" id="KW-1185">Reference proteome</keyword>
<dbReference type="Pfam" id="PF03061">
    <property type="entry name" value="4HBT"/>
    <property type="match status" value="1"/>
</dbReference>
<dbReference type="AlphaFoldDB" id="A0A813G1J5"/>
<reference evidence="4" key="1">
    <citation type="submission" date="2021-02" db="EMBL/GenBank/DDBJ databases">
        <authorList>
            <person name="Dougan E. K."/>
            <person name="Rhodes N."/>
            <person name="Thang M."/>
            <person name="Chan C."/>
        </authorList>
    </citation>
    <scope>NUCLEOTIDE SEQUENCE</scope>
</reference>
<dbReference type="InterPro" id="IPR029069">
    <property type="entry name" value="HotDog_dom_sf"/>
</dbReference>
<dbReference type="OMA" id="QSDCHAF"/>
<protein>
    <recommendedName>
        <fullName evidence="3">Thioesterase domain-containing protein</fullName>
    </recommendedName>
</protein>
<comment type="caution">
    <text evidence="4">The sequence shown here is derived from an EMBL/GenBank/DDBJ whole genome shotgun (WGS) entry which is preliminary data.</text>
</comment>